<gene>
    <name evidence="1" type="ORF">BU058_06715</name>
</gene>
<name>A0A9Q6HP39_9STAP</name>
<dbReference type="RefSeq" id="WP_073504665.1">
    <property type="nucleotide sequence ID" value="NZ_CP018199.1"/>
</dbReference>
<organism evidence="1 2">
    <name type="scientific">Staphylococcus succinus</name>
    <dbReference type="NCBI Taxonomy" id="61015"/>
    <lineage>
        <taxon>Bacteria</taxon>
        <taxon>Bacillati</taxon>
        <taxon>Bacillota</taxon>
        <taxon>Bacilli</taxon>
        <taxon>Bacillales</taxon>
        <taxon>Staphylococcaceae</taxon>
        <taxon>Staphylococcus</taxon>
    </lineage>
</organism>
<evidence type="ECO:0000313" key="1">
    <source>
        <dbReference type="EMBL" id="PTI75780.1"/>
    </source>
</evidence>
<protein>
    <submittedName>
        <fullName evidence="1">Uncharacterized protein</fullName>
    </submittedName>
</protein>
<evidence type="ECO:0000313" key="2">
    <source>
        <dbReference type="Proteomes" id="UP000241960"/>
    </source>
</evidence>
<sequence>MFNIENLSKRELLEDIYRILEMTEIAMEEKDYIKAIIVKKELQNRIIYIDHLDYENLGTRAFKNYCITIHQAMDKSGVKWRKNDRDPYEYYIFKLDEIRIELDYYIAFS</sequence>
<dbReference type="Proteomes" id="UP000241960">
    <property type="component" value="Unassembled WGS sequence"/>
</dbReference>
<comment type="caution">
    <text evidence="1">The sequence shown here is derived from an EMBL/GenBank/DDBJ whole genome shotgun (WGS) entry which is preliminary data.</text>
</comment>
<dbReference type="EMBL" id="PZFQ01000017">
    <property type="protein sequence ID" value="PTI75780.1"/>
    <property type="molecule type" value="Genomic_DNA"/>
</dbReference>
<accession>A0A9Q6HP39</accession>
<reference evidence="1 2" key="1">
    <citation type="journal article" date="2016" name="Front. Microbiol.">
        <title>Comprehensive Phylogenetic Analysis of Bovine Non-aureus Staphylococci Species Based on Whole-Genome Sequencing.</title>
        <authorList>
            <person name="Naushad S."/>
            <person name="Barkema H.W."/>
            <person name="Luby C."/>
            <person name="Condas L.A."/>
            <person name="Nobrega D.B."/>
            <person name="Carson D.A."/>
            <person name="De Buck J."/>
        </authorList>
    </citation>
    <scope>NUCLEOTIDE SEQUENCE [LARGE SCALE GENOMIC DNA]</scope>
    <source>
        <strain evidence="1 2">SNUC 1231</strain>
    </source>
</reference>
<dbReference type="AlphaFoldDB" id="A0A9Q6HP39"/>
<proteinExistence type="predicted"/>